<protein>
    <submittedName>
        <fullName evidence="2">Uncharacterized protein</fullName>
    </submittedName>
</protein>
<accession>A0ABR4M4P0</accession>
<keyword evidence="3" id="KW-1185">Reference proteome</keyword>
<dbReference type="RefSeq" id="XP_070890541.1">
    <property type="nucleotide sequence ID" value="XM_071028042.1"/>
</dbReference>
<organism evidence="2 3">
    <name type="scientific">Aspergillus lucknowensis</name>
    <dbReference type="NCBI Taxonomy" id="176173"/>
    <lineage>
        <taxon>Eukaryota</taxon>
        <taxon>Fungi</taxon>
        <taxon>Dikarya</taxon>
        <taxon>Ascomycota</taxon>
        <taxon>Pezizomycotina</taxon>
        <taxon>Eurotiomycetes</taxon>
        <taxon>Eurotiomycetidae</taxon>
        <taxon>Eurotiales</taxon>
        <taxon>Aspergillaceae</taxon>
        <taxon>Aspergillus</taxon>
        <taxon>Aspergillus subgen. Nidulantes</taxon>
    </lineage>
</organism>
<sequence length="196" mass="21087">MSSSVHVPGPKRRGCQSATEPSPRSTVWRTATLEEADPDSPPNNFTLANIRANKAPFFFSPGQEQGQHENLAASSCKRGRGSDVPPLHSFIEACSQLLGTSCRSLSSLGLYQDFLEMSLAVCAERGLFPLPLSLRVPKVEMGINIYIDVAQAPLVLTFQLVAVGDYLGMSSRPDFGDSSSSIVSRKSRSAKSTPRG</sequence>
<comment type="caution">
    <text evidence="2">The sequence shown here is derived from an EMBL/GenBank/DDBJ whole genome shotgun (WGS) entry which is preliminary data.</text>
</comment>
<reference evidence="2 3" key="1">
    <citation type="submission" date="2024-07" db="EMBL/GenBank/DDBJ databases">
        <title>Section-level genome sequencing and comparative genomics of Aspergillus sections Usti and Cavernicolus.</title>
        <authorList>
            <consortium name="Lawrence Berkeley National Laboratory"/>
            <person name="Nybo J.L."/>
            <person name="Vesth T.C."/>
            <person name="Theobald S."/>
            <person name="Frisvad J.C."/>
            <person name="Larsen T.O."/>
            <person name="Kjaerboelling I."/>
            <person name="Rothschild-Mancinelli K."/>
            <person name="Lyhne E.K."/>
            <person name="Kogle M.E."/>
            <person name="Barry K."/>
            <person name="Clum A."/>
            <person name="Na H."/>
            <person name="Ledsgaard L."/>
            <person name="Lin J."/>
            <person name="Lipzen A."/>
            <person name="Kuo A."/>
            <person name="Riley R."/>
            <person name="Mondo S."/>
            <person name="Labutti K."/>
            <person name="Haridas S."/>
            <person name="Pangalinan J."/>
            <person name="Salamov A.A."/>
            <person name="Simmons B.A."/>
            <person name="Magnuson J.K."/>
            <person name="Chen J."/>
            <person name="Drula E."/>
            <person name="Henrissat B."/>
            <person name="Wiebenga A."/>
            <person name="Lubbers R.J."/>
            <person name="Gomes A.C."/>
            <person name="Macurrencykelacurrency M.R."/>
            <person name="Stajich J."/>
            <person name="Grigoriev I.V."/>
            <person name="Mortensen U.H."/>
            <person name="De Vries R.P."/>
            <person name="Baker S.E."/>
            <person name="Andersen M.R."/>
        </authorList>
    </citation>
    <scope>NUCLEOTIDE SEQUENCE [LARGE SCALE GENOMIC DNA]</scope>
    <source>
        <strain evidence="2 3">CBS 449.75</strain>
    </source>
</reference>
<feature type="region of interest" description="Disordered" evidence="1">
    <location>
        <begin position="174"/>
        <end position="196"/>
    </location>
</feature>
<proteinExistence type="predicted"/>
<name>A0ABR4M4P0_9EURO</name>
<evidence type="ECO:0000313" key="2">
    <source>
        <dbReference type="EMBL" id="KAL2871562.1"/>
    </source>
</evidence>
<feature type="region of interest" description="Disordered" evidence="1">
    <location>
        <begin position="1"/>
        <end position="45"/>
    </location>
</feature>
<evidence type="ECO:0000256" key="1">
    <source>
        <dbReference type="SAM" id="MobiDB-lite"/>
    </source>
</evidence>
<evidence type="ECO:0000313" key="3">
    <source>
        <dbReference type="Proteomes" id="UP001610432"/>
    </source>
</evidence>
<feature type="compositionally biased region" description="Low complexity" evidence="1">
    <location>
        <begin position="174"/>
        <end position="184"/>
    </location>
</feature>
<dbReference type="EMBL" id="JBFXLQ010000003">
    <property type="protein sequence ID" value="KAL2871562.1"/>
    <property type="molecule type" value="Genomic_DNA"/>
</dbReference>
<feature type="compositionally biased region" description="Polar residues" evidence="1">
    <location>
        <begin position="16"/>
        <end position="29"/>
    </location>
</feature>
<dbReference type="Proteomes" id="UP001610432">
    <property type="component" value="Unassembled WGS sequence"/>
</dbReference>
<gene>
    <name evidence="2" type="ORF">BJX67DRAFT_342607</name>
</gene>
<dbReference type="GeneID" id="98143114"/>